<evidence type="ECO:0000256" key="6">
    <source>
        <dbReference type="SAM" id="MobiDB-lite"/>
    </source>
</evidence>
<dbReference type="SMART" id="SM00702">
    <property type="entry name" value="P4Hc"/>
    <property type="match status" value="1"/>
</dbReference>
<keyword evidence="5" id="KW-0408">Iron</keyword>
<keyword evidence="2" id="KW-0479">Metal-binding</keyword>
<gene>
    <name evidence="9" type="ORF">DBRI1063_LOCUS39</name>
</gene>
<dbReference type="InterPro" id="IPR003137">
    <property type="entry name" value="PA_domain"/>
</dbReference>
<dbReference type="GO" id="GO:0005506">
    <property type="term" value="F:iron ion binding"/>
    <property type="evidence" value="ECO:0007669"/>
    <property type="project" value="InterPro"/>
</dbReference>
<evidence type="ECO:0000259" key="8">
    <source>
        <dbReference type="PROSITE" id="PS51471"/>
    </source>
</evidence>
<feature type="region of interest" description="Disordered" evidence="6">
    <location>
        <begin position="528"/>
        <end position="567"/>
    </location>
</feature>
<dbReference type="PANTHER" id="PTHR10869:SF226">
    <property type="entry name" value="PROLYL 4-HYDROXYLASE ALPHA SUBUNIT DOMAIN-CONTAINING PROTEIN"/>
    <property type="match status" value="1"/>
</dbReference>
<dbReference type="InterPro" id="IPR005123">
    <property type="entry name" value="Oxoglu/Fe-dep_dioxygenase_dom"/>
</dbReference>
<dbReference type="Pfam" id="PF02225">
    <property type="entry name" value="PA"/>
    <property type="match status" value="1"/>
</dbReference>
<keyword evidence="7" id="KW-0732">Signal</keyword>
<protein>
    <recommendedName>
        <fullName evidence="8">Fe2OG dioxygenase domain-containing protein</fullName>
    </recommendedName>
</protein>
<dbReference type="AlphaFoldDB" id="A0A6U3UZ66"/>
<keyword evidence="3" id="KW-0223">Dioxygenase</keyword>
<accession>A0A6U3UZ66</accession>
<dbReference type="InterPro" id="IPR006620">
    <property type="entry name" value="Pro_4_hyd_alph"/>
</dbReference>
<feature type="compositionally biased region" description="Low complexity" evidence="6">
    <location>
        <begin position="528"/>
        <end position="538"/>
    </location>
</feature>
<feature type="chain" id="PRO_5030160204" description="Fe2OG dioxygenase domain-containing protein" evidence="7">
    <location>
        <begin position="23"/>
        <end position="567"/>
    </location>
</feature>
<dbReference type="Gene3D" id="3.50.30.30">
    <property type="match status" value="1"/>
</dbReference>
<dbReference type="PANTHER" id="PTHR10869">
    <property type="entry name" value="PROLYL 4-HYDROXYLASE ALPHA SUBUNIT"/>
    <property type="match status" value="1"/>
</dbReference>
<evidence type="ECO:0000256" key="2">
    <source>
        <dbReference type="ARBA" id="ARBA00022723"/>
    </source>
</evidence>
<dbReference type="PROSITE" id="PS51471">
    <property type="entry name" value="FE2OG_OXY"/>
    <property type="match status" value="1"/>
</dbReference>
<dbReference type="InterPro" id="IPR045054">
    <property type="entry name" value="P4HA-like"/>
</dbReference>
<feature type="signal peptide" evidence="7">
    <location>
        <begin position="1"/>
        <end position="22"/>
    </location>
</feature>
<keyword evidence="4" id="KW-0560">Oxidoreductase</keyword>
<evidence type="ECO:0000256" key="7">
    <source>
        <dbReference type="SAM" id="SignalP"/>
    </source>
</evidence>
<dbReference type="EMBL" id="HBGN01000056">
    <property type="protein sequence ID" value="CAD9313633.1"/>
    <property type="molecule type" value="Transcribed_RNA"/>
</dbReference>
<feature type="region of interest" description="Disordered" evidence="6">
    <location>
        <begin position="379"/>
        <end position="410"/>
    </location>
</feature>
<name>A0A6U3UZ66_9STRA</name>
<dbReference type="Gene3D" id="2.60.120.620">
    <property type="entry name" value="q2cbj1_9rhob like domain"/>
    <property type="match status" value="1"/>
</dbReference>
<organism evidence="9">
    <name type="scientific">Ditylum brightwellii</name>
    <dbReference type="NCBI Taxonomy" id="49249"/>
    <lineage>
        <taxon>Eukaryota</taxon>
        <taxon>Sar</taxon>
        <taxon>Stramenopiles</taxon>
        <taxon>Ochrophyta</taxon>
        <taxon>Bacillariophyta</taxon>
        <taxon>Mediophyceae</taxon>
        <taxon>Lithodesmiophycidae</taxon>
        <taxon>Lithodesmiales</taxon>
        <taxon>Lithodesmiaceae</taxon>
        <taxon>Ditylum</taxon>
    </lineage>
</organism>
<evidence type="ECO:0000256" key="5">
    <source>
        <dbReference type="ARBA" id="ARBA00023004"/>
    </source>
</evidence>
<feature type="domain" description="Fe2OG dioxygenase" evidence="8">
    <location>
        <begin position="334"/>
        <end position="455"/>
    </location>
</feature>
<evidence type="ECO:0000313" key="9">
    <source>
        <dbReference type="EMBL" id="CAD9313633.1"/>
    </source>
</evidence>
<comment type="cofactor">
    <cofactor evidence="1">
        <name>L-ascorbate</name>
        <dbReference type="ChEBI" id="CHEBI:38290"/>
    </cofactor>
</comment>
<sequence>MTISNLLLLLMMMTSSSSTVEAARTKKSTTTTLNHLSNLDYLTFPDRKASEAAVVEWGHSAVISAIDATVASFGPQTSRGAFFEVEASPILADPVAGVSSDVMEKIQRHNNGEEYYKFEPAPLNNAEDVHGNMVVMTNTAGLSGVTMAKIAKESGAAALMVVNVDHDYPDYVYSLTPENEEEQIYAEEEVDIPVIMVSLQSGNVLTTATVDEHTDPKDIVNNGMPERIRLYGGGDRPFFEDVLNHKPVVYIIHNLLTETECDELIKAAESKFDLVSDDDTNYLEHTIPPPAKQDGVVMQNNIQRATLWRGALNPHSGKQIEERIEQVTGFPQDHFSDFQVNKHVAGSYHGVHYDTHPINVPMATITVFLNDVDEGDGGELVFPSPALGGDKKRGSSGTSSGGGKDDDPVKIYPRKGIAVVHHNTDEEYQFDASTLHAELPLKNGVKYVAKKFIYANPQPPSKRIVLPLIALPFGGKLPRCVCTFYQFFLEKFGMEEGNVYFDKFCTVAPVLCLFLIASVITNMVKTSLTDSSSSSSSKGKTKKESSEGKKKAAAEGKAVKKKKVKKT</sequence>
<evidence type="ECO:0000256" key="3">
    <source>
        <dbReference type="ARBA" id="ARBA00022964"/>
    </source>
</evidence>
<reference evidence="9" key="1">
    <citation type="submission" date="2021-01" db="EMBL/GenBank/DDBJ databases">
        <authorList>
            <person name="Corre E."/>
            <person name="Pelletier E."/>
            <person name="Niang G."/>
            <person name="Scheremetjew M."/>
            <person name="Finn R."/>
            <person name="Kale V."/>
            <person name="Holt S."/>
            <person name="Cochrane G."/>
            <person name="Meng A."/>
            <person name="Brown T."/>
            <person name="Cohen L."/>
        </authorList>
    </citation>
    <scope>NUCLEOTIDE SEQUENCE</scope>
    <source>
        <strain evidence="9">Pop2</strain>
    </source>
</reference>
<dbReference type="GO" id="GO:0004656">
    <property type="term" value="F:procollagen-proline 4-dioxygenase activity"/>
    <property type="evidence" value="ECO:0007669"/>
    <property type="project" value="TreeGrafter"/>
</dbReference>
<dbReference type="GO" id="GO:0005783">
    <property type="term" value="C:endoplasmic reticulum"/>
    <property type="evidence" value="ECO:0007669"/>
    <property type="project" value="TreeGrafter"/>
</dbReference>
<evidence type="ECO:0000256" key="1">
    <source>
        <dbReference type="ARBA" id="ARBA00001961"/>
    </source>
</evidence>
<feature type="compositionally biased region" description="Basic and acidic residues" evidence="6">
    <location>
        <begin position="542"/>
        <end position="558"/>
    </location>
</feature>
<dbReference type="GO" id="GO:0031418">
    <property type="term" value="F:L-ascorbic acid binding"/>
    <property type="evidence" value="ECO:0007669"/>
    <property type="project" value="InterPro"/>
</dbReference>
<proteinExistence type="predicted"/>
<evidence type="ECO:0000256" key="4">
    <source>
        <dbReference type="ARBA" id="ARBA00023002"/>
    </source>
</evidence>